<dbReference type="OrthoDB" id="2633250at2"/>
<feature type="binding site" evidence="3">
    <location>
        <position position="98"/>
    </location>
    <ligand>
        <name>substrate</name>
    </ligand>
</feature>
<reference evidence="5 6" key="1">
    <citation type="submission" date="2018-06" db="EMBL/GenBank/DDBJ databases">
        <title>Genomic Encyclopedia of Archaeal and Bacterial Type Strains, Phase II (KMG-II): from individual species to whole genera.</title>
        <authorList>
            <person name="Goeker M."/>
        </authorList>
    </citation>
    <scope>NUCLEOTIDE SEQUENCE [LARGE SCALE GENOMIC DNA]</scope>
    <source>
        <strain evidence="5 6">DSM 22009</strain>
    </source>
</reference>
<dbReference type="Proteomes" id="UP000248916">
    <property type="component" value="Unassembled WGS sequence"/>
</dbReference>
<evidence type="ECO:0000313" key="6">
    <source>
        <dbReference type="Proteomes" id="UP000248916"/>
    </source>
</evidence>
<dbReference type="Gene3D" id="2.120.10.30">
    <property type="entry name" value="TolB, C-terminal domain"/>
    <property type="match status" value="1"/>
</dbReference>
<accession>A0A2W7MRP5</accession>
<feature type="active site" description="Proton donor/acceptor" evidence="2">
    <location>
        <position position="193"/>
    </location>
</feature>
<sequence>MNIGVHDSTRCLLGEGAFWHPEREQLFWCDILSKRVLSREDGRLRDWTFDRFVSSMGWIDRDRLLVATERDLTILNIETDAREKLCELEAHNDETRSNDGRADPQGGFWVNTMSTAKETGRGALYRWYRGELRRLKGGMSIGNAICFTPDGTHAYFTDTPTQLIMRWRLGTDGWPEGKAETWLDLSGTDHFPDGAICDADGNIWSAGWGAGRVACYGPDAGFRFAVEFAATQTTCPALGGPGRDTLFVTSAAVGLPEPEIAAVDGHGRTFVVPVDARGQSEHRIVL</sequence>
<feature type="binding site" evidence="3">
    <location>
        <position position="193"/>
    </location>
    <ligand>
        <name>a divalent metal cation</name>
        <dbReference type="ChEBI" id="CHEBI:60240"/>
    </ligand>
</feature>
<dbReference type="EMBL" id="QKZL01000053">
    <property type="protein sequence ID" value="PZX10131.1"/>
    <property type="molecule type" value="Genomic_DNA"/>
</dbReference>
<proteinExistence type="inferred from homology"/>
<dbReference type="PANTHER" id="PTHR10907">
    <property type="entry name" value="REGUCALCIN"/>
    <property type="match status" value="1"/>
</dbReference>
<dbReference type="Pfam" id="PF08450">
    <property type="entry name" value="SGL"/>
    <property type="match status" value="1"/>
</dbReference>
<dbReference type="GO" id="GO:0004341">
    <property type="term" value="F:gluconolactonase activity"/>
    <property type="evidence" value="ECO:0007669"/>
    <property type="project" value="TreeGrafter"/>
</dbReference>
<dbReference type="PANTHER" id="PTHR10907:SF47">
    <property type="entry name" value="REGUCALCIN"/>
    <property type="match status" value="1"/>
</dbReference>
<dbReference type="SUPFAM" id="SSF63829">
    <property type="entry name" value="Calcium-dependent phosphotriesterase"/>
    <property type="match status" value="1"/>
</dbReference>
<dbReference type="GO" id="GO:0005509">
    <property type="term" value="F:calcium ion binding"/>
    <property type="evidence" value="ECO:0007669"/>
    <property type="project" value="TreeGrafter"/>
</dbReference>
<feature type="binding site" evidence="3">
    <location>
        <position position="96"/>
    </location>
    <ligand>
        <name>substrate</name>
    </ligand>
</feature>
<feature type="binding site" evidence="3">
    <location>
        <position position="15"/>
    </location>
    <ligand>
        <name>a divalent metal cation</name>
        <dbReference type="ChEBI" id="CHEBI:60240"/>
    </ligand>
</feature>
<dbReference type="InterPro" id="IPR011042">
    <property type="entry name" value="6-blade_b-propeller_TolB-like"/>
</dbReference>
<gene>
    <name evidence="5" type="ORF">LX81_04303</name>
</gene>
<evidence type="ECO:0000259" key="4">
    <source>
        <dbReference type="Pfam" id="PF08450"/>
    </source>
</evidence>
<feature type="domain" description="SMP-30/Gluconolactonase/LRE-like region" evidence="4">
    <location>
        <begin position="13"/>
        <end position="251"/>
    </location>
</feature>
<keyword evidence="3" id="KW-0479">Metal-binding</keyword>
<evidence type="ECO:0000313" key="5">
    <source>
        <dbReference type="EMBL" id="PZX10131.1"/>
    </source>
</evidence>
<evidence type="ECO:0000256" key="2">
    <source>
        <dbReference type="PIRSR" id="PIRSR605511-1"/>
    </source>
</evidence>
<keyword evidence="3" id="KW-0862">Zinc</keyword>
<dbReference type="PRINTS" id="PR01790">
    <property type="entry name" value="SMP30FAMILY"/>
</dbReference>
<dbReference type="InterPro" id="IPR013658">
    <property type="entry name" value="SGL"/>
</dbReference>
<dbReference type="AlphaFoldDB" id="A0A2W7MRP5"/>
<feature type="binding site" evidence="3">
    <location>
        <position position="143"/>
    </location>
    <ligand>
        <name>a divalent metal cation</name>
        <dbReference type="ChEBI" id="CHEBI:60240"/>
    </ligand>
</feature>
<protein>
    <submittedName>
        <fullName evidence="5">Sugar lactone lactonase YvrE</fullName>
    </submittedName>
</protein>
<evidence type="ECO:0000256" key="1">
    <source>
        <dbReference type="ARBA" id="ARBA00008853"/>
    </source>
</evidence>
<organism evidence="5 6">
    <name type="scientific">Palleronia aestuarii</name>
    <dbReference type="NCBI Taxonomy" id="568105"/>
    <lineage>
        <taxon>Bacteria</taxon>
        <taxon>Pseudomonadati</taxon>
        <taxon>Pseudomonadota</taxon>
        <taxon>Alphaproteobacteria</taxon>
        <taxon>Rhodobacterales</taxon>
        <taxon>Roseobacteraceae</taxon>
        <taxon>Palleronia</taxon>
    </lineage>
</organism>
<name>A0A2W7MRP5_9RHOB</name>
<dbReference type="RefSeq" id="WP_111539234.1">
    <property type="nucleotide sequence ID" value="NZ_QKZL01000053.1"/>
</dbReference>
<dbReference type="GO" id="GO:0019853">
    <property type="term" value="P:L-ascorbic acid biosynthetic process"/>
    <property type="evidence" value="ECO:0007669"/>
    <property type="project" value="TreeGrafter"/>
</dbReference>
<comment type="similarity">
    <text evidence="1">Belongs to the SMP-30/CGR1 family.</text>
</comment>
<comment type="cofactor">
    <cofactor evidence="3">
        <name>Zn(2+)</name>
        <dbReference type="ChEBI" id="CHEBI:29105"/>
    </cofactor>
    <text evidence="3">Binds 1 divalent metal cation per subunit.</text>
</comment>
<keyword evidence="6" id="KW-1185">Reference proteome</keyword>
<evidence type="ECO:0000256" key="3">
    <source>
        <dbReference type="PIRSR" id="PIRSR605511-2"/>
    </source>
</evidence>
<dbReference type="InterPro" id="IPR005511">
    <property type="entry name" value="SMP-30"/>
</dbReference>
<comment type="caution">
    <text evidence="5">The sequence shown here is derived from an EMBL/GenBank/DDBJ whole genome shotgun (WGS) entry which is preliminary data.</text>
</comment>